<dbReference type="STRING" id="29364.SAMN04487772_13315"/>
<dbReference type="Pfam" id="PF05935">
    <property type="entry name" value="Arylsulfotrans"/>
    <property type="match status" value="1"/>
</dbReference>
<organism evidence="2 3">
    <name type="scientific">[Clostridium] polysaccharolyticum</name>
    <dbReference type="NCBI Taxonomy" id="29364"/>
    <lineage>
        <taxon>Bacteria</taxon>
        <taxon>Bacillati</taxon>
        <taxon>Bacillota</taxon>
        <taxon>Clostridia</taxon>
        <taxon>Lachnospirales</taxon>
        <taxon>Lachnospiraceae</taxon>
    </lineage>
</organism>
<protein>
    <submittedName>
        <fullName evidence="2">Arylsulfotransferase (ASST)</fullName>
    </submittedName>
</protein>
<dbReference type="Pfam" id="PF17425">
    <property type="entry name" value="Arylsulfotran_N"/>
    <property type="match status" value="1"/>
</dbReference>
<dbReference type="InterPro" id="IPR010262">
    <property type="entry name" value="Arylsulfotransferase_bact"/>
</dbReference>
<evidence type="ECO:0000259" key="1">
    <source>
        <dbReference type="Pfam" id="PF17425"/>
    </source>
</evidence>
<gene>
    <name evidence="2" type="ORF">SAMN04487772_13315</name>
</gene>
<accession>A0A1I0FLW8</accession>
<dbReference type="EMBL" id="FOHN01000033">
    <property type="protein sequence ID" value="SET59043.1"/>
    <property type="molecule type" value="Genomic_DNA"/>
</dbReference>
<proteinExistence type="predicted"/>
<keyword evidence="3" id="KW-1185">Reference proteome</keyword>
<dbReference type="Proteomes" id="UP000199800">
    <property type="component" value="Unassembled WGS sequence"/>
</dbReference>
<name>A0A1I0FLW8_9FIRM</name>
<dbReference type="Gene3D" id="2.60.40.3100">
    <property type="entry name" value="Arylsulphate sulphotransferase monomer, N-terminal domain"/>
    <property type="match status" value="1"/>
</dbReference>
<evidence type="ECO:0000313" key="2">
    <source>
        <dbReference type="EMBL" id="SET59043.1"/>
    </source>
</evidence>
<dbReference type="AlphaFoldDB" id="A0A1I0FLW8"/>
<dbReference type="InterPro" id="IPR035391">
    <property type="entry name" value="Arylsulfotran_N"/>
</dbReference>
<dbReference type="RefSeq" id="WP_177180803.1">
    <property type="nucleotide sequence ID" value="NZ_FOHN01000033.1"/>
</dbReference>
<reference evidence="2 3" key="1">
    <citation type="submission" date="2016-10" db="EMBL/GenBank/DDBJ databases">
        <authorList>
            <person name="de Groot N.N."/>
        </authorList>
    </citation>
    <scope>NUCLEOTIDE SEQUENCE [LARGE SCALE GENOMIC DNA]</scope>
    <source>
        <strain evidence="2 3">DSM 1801</strain>
    </source>
</reference>
<dbReference type="InterPro" id="IPR038477">
    <property type="entry name" value="ASST_N_sf"/>
</dbReference>
<dbReference type="GO" id="GO:0004062">
    <property type="term" value="F:aryl sulfotransferase activity"/>
    <property type="evidence" value="ECO:0007669"/>
    <property type="project" value="InterPro"/>
</dbReference>
<evidence type="ECO:0000313" key="3">
    <source>
        <dbReference type="Proteomes" id="UP000199800"/>
    </source>
</evidence>
<feature type="domain" description="Arylsulfotransferase N-terminal" evidence="1">
    <location>
        <begin position="108"/>
        <end position="192"/>
    </location>
</feature>
<keyword evidence="2" id="KW-0808">Transferase</keyword>
<sequence length="586" mass="67340">MKKLVIKTMVTSAVLIGLILAVFFLIPKGRNAGEQSKELDLVTDSLNKQNINDAGSRHLAIGKKDGIIAFPKKSMKEIYDVKCSKDTEEKLDQYKRRGHYSFESPLLIWNPFGTNKLSLYCYFRDEENTYITYTIQVDDSHIPAFTRTLNNHKEGNLTRVHEYQLTGFVPGYQNYVVLRKYNEKGKLIQKSYFDFYVDKLKEPVRTKLSYEDGKSEKIISEGLYCISGYQSGDKNAHRCIPLYDNSGVIRSVIPIKNYRTDRLEIVDDSLIYSCSDNSFAKVSSLGKVEKVYPLGQYRLYHDFIYNGYGQLWCLVSDAKSNTVGDKVISVLLKDGKVTKIVDFAALFRKEKEQAEKKDRTRPLNWIDLNSLDRVDSSDIVVSSSALSSIIRINHVTSGYPKVGYIISEREFWKKSNNKKYLLLKGAYVGEKWYNLSGNTKEQEEGVHNFSNQFGQNSIAYEPGSRLGEGQYYLTMLNNNYAYAKAVPYVNWKKFRSAGTKGKSADSSYYYKYLVDEKAGYYGLEQSYKVPCTQQGGAAFKNERNCIINSMDQKLFGEYDNEGKLIREFTLKAYRVSKNTMKNVWYY</sequence>